<evidence type="ECO:0000313" key="3">
    <source>
        <dbReference type="EMBL" id="MBD8082216.1"/>
    </source>
</evidence>
<dbReference type="Gene3D" id="2.30.42.10">
    <property type="match status" value="1"/>
</dbReference>
<name>A0ABR8ZAF5_9FLAO</name>
<feature type="signal peptide" evidence="1">
    <location>
        <begin position="1"/>
        <end position="20"/>
    </location>
</feature>
<dbReference type="Gene3D" id="3.90.226.10">
    <property type="entry name" value="2-enoyl-CoA Hydratase, Chain A, domain 1"/>
    <property type="match status" value="1"/>
</dbReference>
<reference evidence="3 4" key="1">
    <citation type="submission" date="2020-09" db="EMBL/GenBank/DDBJ databases">
        <title>Genome seq and assembly of Chryseobacterium sp.</title>
        <authorList>
            <person name="Chhetri G."/>
        </authorList>
    </citation>
    <scope>NUCLEOTIDE SEQUENCE [LARGE SCALE GENOMIC DNA]</scope>
    <source>
        <strain evidence="3 4">GCR10</strain>
    </source>
</reference>
<proteinExistence type="predicted"/>
<protein>
    <submittedName>
        <fullName evidence="3">Peptidase S41</fullName>
    </submittedName>
</protein>
<dbReference type="PANTHER" id="PTHR32060:SF30">
    <property type="entry name" value="CARBOXY-TERMINAL PROCESSING PROTEASE CTPA"/>
    <property type="match status" value="1"/>
</dbReference>
<keyword evidence="1" id="KW-0732">Signal</keyword>
<dbReference type="EMBL" id="JACYFS010000001">
    <property type="protein sequence ID" value="MBD8082216.1"/>
    <property type="molecule type" value="Genomic_DNA"/>
</dbReference>
<accession>A0ABR8ZAF5</accession>
<evidence type="ECO:0000313" key="4">
    <source>
        <dbReference type="Proteomes" id="UP000637299"/>
    </source>
</evidence>
<dbReference type="InterPro" id="IPR029045">
    <property type="entry name" value="ClpP/crotonase-like_dom_sf"/>
</dbReference>
<dbReference type="SMART" id="SM00245">
    <property type="entry name" value="TSPc"/>
    <property type="match status" value="1"/>
</dbReference>
<evidence type="ECO:0000256" key="1">
    <source>
        <dbReference type="SAM" id="SignalP"/>
    </source>
</evidence>
<evidence type="ECO:0000259" key="2">
    <source>
        <dbReference type="SMART" id="SM00245"/>
    </source>
</evidence>
<dbReference type="InterPro" id="IPR005151">
    <property type="entry name" value="Tail-specific_protease"/>
</dbReference>
<feature type="chain" id="PRO_5045911726" evidence="1">
    <location>
        <begin position="21"/>
        <end position="549"/>
    </location>
</feature>
<sequence length="549" mass="63578">MKRFLLLLVLVFAGTQQNFAQEKLSETQKLEALAKVWGFLKYYHPEVAKGSFDWDNELIEKINAAEKAGDKAQFNKMISDWIDSLGKVDVCKKCSKKDDKKYFLKNFDLSWTDDTWIFDQKVIEKLNFIEENRNQGDNHYITVGRSSVANYKNENTSNPEFISKGNTLLELFRYWNFVEYFFPYKYQTDQKWSDVLTEMIPKFSSVKNTQELHLNVLELVTKTDDSHSYFSSKETNSFFGLKMLPVHYKFIDGQLIIVEIARDFHSQTQLKKNDIILKINNQKVSELFNQSKKYLPASNTSVKERNFVYYKIPTRSNDESLNVQILRDGKTIDLDEKTYPFNDIRFSQNKNKQEWKMLSDQTAYVDMGILEKDNVEKMFAEIKDSKAIIFDIRNYPKGTIPKISSYLFTKRLDAVSFTSANFNYPGKYDYMQTEKYGHNNNSSYKGKIVVLVNEITQSHAEYTAMILDALENTTIIGSQTSGADGNINDFEILGNPTRFSCLGTFYPDGTETQRIGIVPDIIIKPTGEGIKNDKDEVLERALEFIETGK</sequence>
<keyword evidence="4" id="KW-1185">Reference proteome</keyword>
<dbReference type="RefSeq" id="WP_191735886.1">
    <property type="nucleotide sequence ID" value="NZ_JACYFS010000001.1"/>
</dbReference>
<feature type="domain" description="Tail specific protease" evidence="2">
    <location>
        <begin position="318"/>
        <end position="524"/>
    </location>
</feature>
<dbReference type="InterPro" id="IPR036034">
    <property type="entry name" value="PDZ_sf"/>
</dbReference>
<dbReference type="SUPFAM" id="SSF52096">
    <property type="entry name" value="ClpP/crotonase"/>
    <property type="match status" value="1"/>
</dbReference>
<gene>
    <name evidence="3" type="ORF">IC610_07215</name>
</gene>
<dbReference type="PANTHER" id="PTHR32060">
    <property type="entry name" value="TAIL-SPECIFIC PROTEASE"/>
    <property type="match status" value="1"/>
</dbReference>
<organism evidence="3 4">
    <name type="scientific">Chryseobacterium caseinilyticum</name>
    <dbReference type="NCBI Taxonomy" id="2771428"/>
    <lineage>
        <taxon>Bacteria</taxon>
        <taxon>Pseudomonadati</taxon>
        <taxon>Bacteroidota</taxon>
        <taxon>Flavobacteriia</taxon>
        <taxon>Flavobacteriales</taxon>
        <taxon>Weeksellaceae</taxon>
        <taxon>Chryseobacterium group</taxon>
        <taxon>Chryseobacterium</taxon>
    </lineage>
</organism>
<dbReference type="Proteomes" id="UP000637299">
    <property type="component" value="Unassembled WGS sequence"/>
</dbReference>
<comment type="caution">
    <text evidence="3">The sequence shown here is derived from an EMBL/GenBank/DDBJ whole genome shotgun (WGS) entry which is preliminary data.</text>
</comment>
<dbReference type="Pfam" id="PF03572">
    <property type="entry name" value="Peptidase_S41"/>
    <property type="match status" value="1"/>
</dbReference>